<gene>
    <name evidence="3" type="ORF">CE91St30_25620</name>
</gene>
<dbReference type="RefSeq" id="WP_244386420.1">
    <property type="nucleotide sequence ID" value="NZ_AP025564.1"/>
</dbReference>
<evidence type="ECO:0000313" key="4">
    <source>
        <dbReference type="Proteomes" id="UP001320544"/>
    </source>
</evidence>
<feature type="domain" description="Beta-lactamase class A catalytic" evidence="2">
    <location>
        <begin position="130"/>
        <end position="336"/>
    </location>
</feature>
<dbReference type="InterPro" id="IPR012338">
    <property type="entry name" value="Beta-lactam/transpept-like"/>
</dbReference>
<dbReference type="Proteomes" id="UP001320544">
    <property type="component" value="Chromosome"/>
</dbReference>
<keyword evidence="1" id="KW-0812">Transmembrane</keyword>
<organism evidence="3 4">
    <name type="scientific">Raoultibacter timonensis</name>
    <dbReference type="NCBI Taxonomy" id="1907662"/>
    <lineage>
        <taxon>Bacteria</taxon>
        <taxon>Bacillati</taxon>
        <taxon>Actinomycetota</taxon>
        <taxon>Coriobacteriia</taxon>
        <taxon>Eggerthellales</taxon>
        <taxon>Eggerthellaceae</taxon>
        <taxon>Raoultibacter</taxon>
    </lineage>
</organism>
<reference evidence="3 4" key="1">
    <citation type="submission" date="2022-01" db="EMBL/GenBank/DDBJ databases">
        <title>Novel bile acid biosynthetic pathways are enriched in the microbiome of centenarians.</title>
        <authorList>
            <person name="Sato Y."/>
            <person name="Atarashi K."/>
            <person name="Plichta R.D."/>
            <person name="Arai Y."/>
            <person name="Sasajima S."/>
            <person name="Kearney M.S."/>
            <person name="Suda W."/>
            <person name="Takeshita K."/>
            <person name="Sasaki T."/>
            <person name="Okamoto S."/>
            <person name="Skelly N.A."/>
            <person name="Okamura Y."/>
            <person name="Vlamakis H."/>
            <person name="Li Y."/>
            <person name="Tanoue T."/>
            <person name="Takei H."/>
            <person name="Nittono H."/>
            <person name="Narushima S."/>
            <person name="Irie J."/>
            <person name="Itoh H."/>
            <person name="Moriya K."/>
            <person name="Sugiura Y."/>
            <person name="Suematsu M."/>
            <person name="Moritoki N."/>
            <person name="Shibata S."/>
            <person name="Littman R.D."/>
            <person name="Fischbach A.M."/>
            <person name="Uwamino Y."/>
            <person name="Inoue T."/>
            <person name="Honda A."/>
            <person name="Hattori M."/>
            <person name="Murai T."/>
            <person name="Xavier J.R."/>
            <person name="Hirose N."/>
            <person name="Honda K."/>
        </authorList>
    </citation>
    <scope>NUCLEOTIDE SEQUENCE [LARGE SCALE GENOMIC DNA]</scope>
    <source>
        <strain evidence="3 4">CE91-St30</strain>
    </source>
</reference>
<evidence type="ECO:0000313" key="3">
    <source>
        <dbReference type="EMBL" id="BDE97229.1"/>
    </source>
</evidence>
<dbReference type="Pfam" id="PF13354">
    <property type="entry name" value="Beta-lactamase2"/>
    <property type="match status" value="1"/>
</dbReference>
<evidence type="ECO:0000256" key="1">
    <source>
        <dbReference type="SAM" id="Phobius"/>
    </source>
</evidence>
<dbReference type="InterPro" id="IPR000871">
    <property type="entry name" value="Beta-lactam_class-A"/>
</dbReference>
<protein>
    <recommendedName>
        <fullName evidence="2">Beta-lactamase class A catalytic domain-containing protein</fullName>
    </recommendedName>
</protein>
<accession>A0ABN6MIZ2</accession>
<name>A0ABN6MIZ2_9ACTN</name>
<feature type="transmembrane region" description="Helical" evidence="1">
    <location>
        <begin position="21"/>
        <end position="41"/>
    </location>
</feature>
<keyword evidence="4" id="KW-1185">Reference proteome</keyword>
<proteinExistence type="predicted"/>
<sequence>MAKRIYVGHKPHWYENLPVSPAVLALVLAVVVIGGGAWALLGIFASPPEDAGDDAPAELGSASDAVVESVVEAPEPELEFDASSVDAASGVYEINLFSAVDGTSEVLGDSQTEAIDAAIADFADLGYQAGFVVLDLHTGKGIGYNADEEFFSASTIKAPFVTFLYQEFVDTGETELDEHLDKDYVLGGTGIMASESKQEYELEEVIADTIVYSDNTGYGMLRDHYEGPSWDEWTAAAGVPQALSVEGWYPFYGARDLAKYWIAINAYLETGCEDALSLKELFGTTEISFLRTALGSHSEVYAKAGFEIDSENGDLGAMNDAGIVSGPSGDYLIAVMSNADYDSEWMTENTELMTNLIVALDAAHAEYLAE</sequence>
<keyword evidence="1" id="KW-0472">Membrane</keyword>
<dbReference type="PANTHER" id="PTHR35333">
    <property type="entry name" value="BETA-LACTAMASE"/>
    <property type="match status" value="1"/>
</dbReference>
<evidence type="ECO:0000259" key="2">
    <source>
        <dbReference type="Pfam" id="PF13354"/>
    </source>
</evidence>
<keyword evidence="1" id="KW-1133">Transmembrane helix</keyword>
<dbReference type="SUPFAM" id="SSF56601">
    <property type="entry name" value="beta-lactamase/transpeptidase-like"/>
    <property type="match status" value="1"/>
</dbReference>
<dbReference type="Gene3D" id="3.40.710.10">
    <property type="entry name" value="DD-peptidase/beta-lactamase superfamily"/>
    <property type="match status" value="1"/>
</dbReference>
<dbReference type="PANTHER" id="PTHR35333:SF3">
    <property type="entry name" value="BETA-LACTAMASE-TYPE TRANSPEPTIDASE FOLD CONTAINING PROTEIN"/>
    <property type="match status" value="1"/>
</dbReference>
<dbReference type="EMBL" id="AP025564">
    <property type="protein sequence ID" value="BDE97229.1"/>
    <property type="molecule type" value="Genomic_DNA"/>
</dbReference>
<dbReference type="InterPro" id="IPR045155">
    <property type="entry name" value="Beta-lactam_cat"/>
</dbReference>